<organism evidence="3">
    <name type="scientific">Micromonas pusilla (strain CCMP1545)</name>
    <name type="common">Picoplanktonic green alga</name>
    <dbReference type="NCBI Taxonomy" id="564608"/>
    <lineage>
        <taxon>Eukaryota</taxon>
        <taxon>Viridiplantae</taxon>
        <taxon>Chlorophyta</taxon>
        <taxon>Mamiellophyceae</taxon>
        <taxon>Mamiellales</taxon>
        <taxon>Mamiellaceae</taxon>
        <taxon>Micromonas</taxon>
    </lineage>
</organism>
<dbReference type="KEGG" id="mpp:MICPUCDRAFT_8212"/>
<feature type="non-terminal residue" evidence="2">
    <location>
        <position position="1"/>
    </location>
</feature>
<dbReference type="Proteomes" id="UP000001876">
    <property type="component" value="Unassembled WGS sequence"/>
</dbReference>
<feature type="domain" description="RNase III" evidence="1">
    <location>
        <begin position="1"/>
        <end position="104"/>
    </location>
</feature>
<dbReference type="SUPFAM" id="SSF69065">
    <property type="entry name" value="RNase III domain-like"/>
    <property type="match status" value="1"/>
</dbReference>
<dbReference type="eggNOG" id="ENOG502S7BX">
    <property type="taxonomic scope" value="Eukaryota"/>
</dbReference>
<accession>C1MR21</accession>
<proteinExistence type="predicted"/>
<evidence type="ECO:0000313" key="3">
    <source>
        <dbReference type="Proteomes" id="UP000001876"/>
    </source>
</evidence>
<dbReference type="Gene3D" id="1.10.1520.10">
    <property type="entry name" value="Ribonuclease III domain"/>
    <property type="match status" value="1"/>
</dbReference>
<keyword evidence="3" id="KW-1185">Reference proteome</keyword>
<dbReference type="AlphaFoldDB" id="C1MR21"/>
<name>C1MR21_MICPC</name>
<evidence type="ECO:0000313" key="2">
    <source>
        <dbReference type="EMBL" id="EEH58181.1"/>
    </source>
</evidence>
<dbReference type="OMA" id="LECVVGY"/>
<dbReference type="Pfam" id="PF00636">
    <property type="entry name" value="Ribonuclease_3"/>
    <property type="match status" value="1"/>
</dbReference>
<dbReference type="GO" id="GO:0006396">
    <property type="term" value="P:RNA processing"/>
    <property type="evidence" value="ECO:0007669"/>
    <property type="project" value="InterPro"/>
</dbReference>
<dbReference type="PANTHER" id="PTHR34276">
    <property type="entry name" value="MINI-RIBONUCLEASE 3"/>
    <property type="match status" value="1"/>
</dbReference>
<protein>
    <submittedName>
        <fullName evidence="2">Predicted protein</fullName>
    </submittedName>
</protein>
<dbReference type="GeneID" id="9683668"/>
<reference evidence="2 3" key="1">
    <citation type="journal article" date="2009" name="Science">
        <title>Green evolution and dynamic adaptations revealed by genomes of the marine picoeukaryotes Micromonas.</title>
        <authorList>
            <person name="Worden A.Z."/>
            <person name="Lee J.H."/>
            <person name="Mock T."/>
            <person name="Rouze P."/>
            <person name="Simmons M.P."/>
            <person name="Aerts A.L."/>
            <person name="Allen A.E."/>
            <person name="Cuvelier M.L."/>
            <person name="Derelle E."/>
            <person name="Everett M.V."/>
            <person name="Foulon E."/>
            <person name="Grimwood J."/>
            <person name="Gundlach H."/>
            <person name="Henrissat B."/>
            <person name="Napoli C."/>
            <person name="McDonald S.M."/>
            <person name="Parker M.S."/>
            <person name="Rombauts S."/>
            <person name="Salamov A."/>
            <person name="Von Dassow P."/>
            <person name="Badger J.H."/>
            <person name="Coutinho P.M."/>
            <person name="Demir E."/>
            <person name="Dubchak I."/>
            <person name="Gentemann C."/>
            <person name="Eikrem W."/>
            <person name="Gready J.E."/>
            <person name="John U."/>
            <person name="Lanier W."/>
            <person name="Lindquist E.A."/>
            <person name="Lucas S."/>
            <person name="Mayer K.F."/>
            <person name="Moreau H."/>
            <person name="Not F."/>
            <person name="Otillar R."/>
            <person name="Panaud O."/>
            <person name="Pangilinan J."/>
            <person name="Paulsen I."/>
            <person name="Piegu B."/>
            <person name="Poliakov A."/>
            <person name="Robbens S."/>
            <person name="Schmutz J."/>
            <person name="Toulza E."/>
            <person name="Wyss T."/>
            <person name="Zelensky A."/>
            <person name="Zhou K."/>
            <person name="Armbrust E.V."/>
            <person name="Bhattacharya D."/>
            <person name="Goodenough U.W."/>
            <person name="Van de Peer Y."/>
            <person name="Grigoriev I.V."/>
        </authorList>
    </citation>
    <scope>NUCLEOTIDE SEQUENCE [LARGE SCALE GENOMIC DNA]</scope>
    <source>
        <strain evidence="2 3">CCMP1545</strain>
    </source>
</reference>
<dbReference type="RefSeq" id="XP_003058230.1">
    <property type="nucleotide sequence ID" value="XM_003058184.1"/>
</dbReference>
<dbReference type="GO" id="GO:0004525">
    <property type="term" value="F:ribonuclease III activity"/>
    <property type="evidence" value="ECO:0007669"/>
    <property type="project" value="InterPro"/>
</dbReference>
<dbReference type="PANTHER" id="PTHR34276:SF1">
    <property type="entry name" value="MINI-RIBONUCLEASE 3"/>
    <property type="match status" value="1"/>
</dbReference>
<dbReference type="OrthoDB" id="495795at2759"/>
<dbReference type="InterPro" id="IPR036389">
    <property type="entry name" value="RNase_III_sf"/>
</dbReference>
<feature type="non-terminal residue" evidence="2">
    <location>
        <position position="116"/>
    </location>
</feature>
<gene>
    <name evidence="2" type="ORF">MICPUCDRAFT_8212</name>
</gene>
<evidence type="ECO:0000259" key="1">
    <source>
        <dbReference type="Pfam" id="PF00636"/>
    </source>
</evidence>
<dbReference type="EMBL" id="GG663738">
    <property type="protein sequence ID" value="EEH58181.1"/>
    <property type="molecule type" value="Genomic_DNA"/>
</dbReference>
<sequence>AFLGDAVWELYVRRLFFAPPTRPRTYDLKCKRAVRAEAQDVVLRKLVDRGFFTDEEMKVVKWGRNASYGNVPTRLRGKNGKGGFATYRNASALECVVGYLYMTDSARLETMMATLG</sequence>
<dbReference type="STRING" id="564608.C1MR21"/>
<dbReference type="InterPro" id="IPR000999">
    <property type="entry name" value="RNase_III_dom"/>
</dbReference>